<dbReference type="Proteomes" id="UP000036923">
    <property type="component" value="Unassembled WGS sequence"/>
</dbReference>
<gene>
    <name evidence="1" type="ORF">Bccel_1642</name>
</gene>
<sequence length="112" mass="12880">MREIGSEFWLDSIPNEGTIKSPSWLNLGKDHRLLFSGRTAIDYVLRDITTKVKSVYFPSYCCSSMLQAFIDKGIQIDFYKVIFSNEGLEYIVDYDKSCDVFFPPVISDFPAQ</sequence>
<evidence type="ECO:0000313" key="2">
    <source>
        <dbReference type="Proteomes" id="UP000036923"/>
    </source>
</evidence>
<evidence type="ECO:0000313" key="1">
    <source>
        <dbReference type="EMBL" id="KNY26380.1"/>
    </source>
</evidence>
<proteinExistence type="predicted"/>
<dbReference type="AlphaFoldDB" id="A0A0L6JKU2"/>
<comment type="caution">
    <text evidence="1">The sequence shown here is derived from an EMBL/GenBank/DDBJ whole genome shotgun (WGS) entry which is preliminary data.</text>
</comment>
<name>A0A0L6JKU2_9FIRM</name>
<dbReference type="RefSeq" id="WP_050753255.1">
    <property type="nucleotide sequence ID" value="NZ_LGTC01000001.1"/>
</dbReference>
<dbReference type="STRING" id="398512.Bccel_1642"/>
<accession>A0A0L6JKU2</accession>
<dbReference type="EMBL" id="LGTC01000001">
    <property type="protein sequence ID" value="KNY26380.1"/>
    <property type="molecule type" value="Genomic_DNA"/>
</dbReference>
<protein>
    <submittedName>
        <fullName evidence="1">Uncharacterized protein</fullName>
    </submittedName>
</protein>
<keyword evidence="2" id="KW-1185">Reference proteome</keyword>
<organism evidence="1 2">
    <name type="scientific">Pseudobacteroides cellulosolvens ATCC 35603 = DSM 2933</name>
    <dbReference type="NCBI Taxonomy" id="398512"/>
    <lineage>
        <taxon>Bacteria</taxon>
        <taxon>Bacillati</taxon>
        <taxon>Bacillota</taxon>
        <taxon>Clostridia</taxon>
        <taxon>Eubacteriales</taxon>
        <taxon>Oscillospiraceae</taxon>
        <taxon>Pseudobacteroides</taxon>
    </lineage>
</organism>
<reference evidence="2" key="1">
    <citation type="submission" date="2015-07" db="EMBL/GenBank/DDBJ databases">
        <title>Near-Complete Genome Sequence of the Cellulolytic Bacterium Bacteroides (Pseudobacteroides) cellulosolvens ATCC 35603.</title>
        <authorList>
            <person name="Dassa B."/>
            <person name="Utturkar S.M."/>
            <person name="Klingeman D.M."/>
            <person name="Hurt R.A."/>
            <person name="Keller M."/>
            <person name="Xu J."/>
            <person name="Reddy Y.H.K."/>
            <person name="Borovok I."/>
            <person name="Grinberg I.R."/>
            <person name="Lamed R."/>
            <person name="Zhivin O."/>
            <person name="Bayer E.A."/>
            <person name="Brown S.D."/>
        </authorList>
    </citation>
    <scope>NUCLEOTIDE SEQUENCE [LARGE SCALE GENOMIC DNA]</scope>
    <source>
        <strain evidence="2">DSM 2933</strain>
    </source>
</reference>